<dbReference type="NCBIfam" id="TIGR00668">
    <property type="entry name" value="apaH"/>
    <property type="match status" value="1"/>
</dbReference>
<comment type="function">
    <text evidence="1 5">Hydrolyzes diadenosine 5',5'''-P1,P4-tetraphosphate to yield ADP.</text>
</comment>
<dbReference type="PANTHER" id="PTHR40942">
    <property type="match status" value="1"/>
</dbReference>
<dbReference type="GO" id="GO:0008803">
    <property type="term" value="F:bis(5'-nucleosyl)-tetraphosphatase (symmetrical) activity"/>
    <property type="evidence" value="ECO:0007669"/>
    <property type="project" value="UniProtKB-EC"/>
</dbReference>
<comment type="catalytic activity">
    <reaction evidence="4 5">
        <text>P(1),P(4)-bis(5'-adenosyl) tetraphosphate + H2O = 2 ADP + 2 H(+)</text>
        <dbReference type="Rhea" id="RHEA:24252"/>
        <dbReference type="ChEBI" id="CHEBI:15377"/>
        <dbReference type="ChEBI" id="CHEBI:15378"/>
        <dbReference type="ChEBI" id="CHEBI:58141"/>
        <dbReference type="ChEBI" id="CHEBI:456216"/>
        <dbReference type="EC" id="3.6.1.41"/>
    </reaction>
</comment>
<comment type="similarity">
    <text evidence="2 5">Belongs to the Ap4A hydrolase family.</text>
</comment>
<dbReference type="InterPro" id="IPR004843">
    <property type="entry name" value="Calcineurin-like_PHP"/>
</dbReference>
<dbReference type="Pfam" id="PF00149">
    <property type="entry name" value="Metallophos"/>
    <property type="match status" value="1"/>
</dbReference>
<dbReference type="HAMAP" id="MF_00199">
    <property type="entry name" value="ApaH"/>
    <property type="match status" value="1"/>
</dbReference>
<protein>
    <recommendedName>
        <fullName evidence="5">Bis(5'-nucleosyl)-tetraphosphatase, symmetrical</fullName>
        <ecNumber evidence="5">3.6.1.41</ecNumber>
    </recommendedName>
    <alternativeName>
        <fullName evidence="5">Ap4A hydrolase</fullName>
    </alternativeName>
    <alternativeName>
        <fullName evidence="5">Diadenosine 5',5'''-P1,P4-tetraphosphate pyrophosphohydrolase</fullName>
    </alternativeName>
    <alternativeName>
        <fullName evidence="5">Diadenosine tetraphosphatase</fullName>
    </alternativeName>
</protein>
<evidence type="ECO:0000256" key="4">
    <source>
        <dbReference type="ARBA" id="ARBA00049417"/>
    </source>
</evidence>
<dbReference type="CDD" id="cd07422">
    <property type="entry name" value="MPP_ApaH"/>
    <property type="match status" value="1"/>
</dbReference>
<dbReference type="SUPFAM" id="SSF56300">
    <property type="entry name" value="Metallo-dependent phosphatases"/>
    <property type="match status" value="1"/>
</dbReference>
<dbReference type="PANTHER" id="PTHR40942:SF4">
    <property type="entry name" value="CYTOCHROME C5"/>
    <property type="match status" value="1"/>
</dbReference>
<dbReference type="RefSeq" id="WP_225674996.1">
    <property type="nucleotide sequence ID" value="NZ_JAEDAH010000058.1"/>
</dbReference>
<dbReference type="EC" id="3.6.1.41" evidence="5"/>
<feature type="domain" description="Calcineurin-like phosphoesterase" evidence="6">
    <location>
        <begin position="1"/>
        <end position="135"/>
    </location>
</feature>
<gene>
    <name evidence="5" type="primary">apaH</name>
    <name evidence="7" type="ORF">I9W95_11495</name>
</gene>
<organism evidence="7 8">
    <name type="scientific">Thalassolituus marinus</name>
    <dbReference type="NCBI Taxonomy" id="671053"/>
    <lineage>
        <taxon>Bacteria</taxon>
        <taxon>Pseudomonadati</taxon>
        <taxon>Pseudomonadota</taxon>
        <taxon>Gammaproteobacteria</taxon>
        <taxon>Oceanospirillales</taxon>
        <taxon>Oceanospirillaceae</taxon>
        <taxon>Thalassolituus</taxon>
    </lineage>
</organism>
<evidence type="ECO:0000313" key="7">
    <source>
        <dbReference type="EMBL" id="MCA6064230.1"/>
    </source>
</evidence>
<evidence type="ECO:0000256" key="3">
    <source>
        <dbReference type="ARBA" id="ARBA00022801"/>
    </source>
</evidence>
<dbReference type="InterPro" id="IPR004617">
    <property type="entry name" value="ApaH"/>
</dbReference>
<evidence type="ECO:0000256" key="2">
    <source>
        <dbReference type="ARBA" id="ARBA00005419"/>
    </source>
</evidence>
<dbReference type="InterPro" id="IPR029052">
    <property type="entry name" value="Metallo-depent_PP-like"/>
</dbReference>
<sequence>MAIYAIGDIQGCFEALQRLLQKVSFDATQDQLWLAGDLVNRGPQSLEVLRFVKDLGHHAKVVLGNHDLHLLAIHYGGQSVRHHDTLTPILSAPDRDELLDWLRFQPLVQLDEGINWCMSHAGIPPRWSVRKARRLAQEVEAVLQSPQCADFFRAMYGNLPDRWQKGLTGQDRLRTIVNYLTRMRFVGDEQQLDLTSKEGVGTAPEGFMPWFEVAGRKACNNRLLFGHWAALEGKVTTDNVYALDTGCVWGGQLSALRLDDQQWFRVPAQPEETEQ</sequence>
<dbReference type="NCBIfam" id="NF001204">
    <property type="entry name" value="PRK00166.1"/>
    <property type="match status" value="1"/>
</dbReference>
<name>A0ABS7ZUJ1_9GAMM</name>
<dbReference type="Gene3D" id="3.60.21.10">
    <property type="match status" value="1"/>
</dbReference>
<proteinExistence type="inferred from homology"/>
<dbReference type="EMBL" id="JAEDAH010000058">
    <property type="protein sequence ID" value="MCA6064230.1"/>
    <property type="molecule type" value="Genomic_DNA"/>
</dbReference>
<evidence type="ECO:0000259" key="6">
    <source>
        <dbReference type="Pfam" id="PF00149"/>
    </source>
</evidence>
<evidence type="ECO:0000256" key="1">
    <source>
        <dbReference type="ARBA" id="ARBA00003413"/>
    </source>
</evidence>
<comment type="caution">
    <text evidence="7">The sequence shown here is derived from an EMBL/GenBank/DDBJ whole genome shotgun (WGS) entry which is preliminary data.</text>
</comment>
<keyword evidence="3 5" id="KW-0378">Hydrolase</keyword>
<dbReference type="PIRSF" id="PIRSF000903">
    <property type="entry name" value="B5n-ttraPtase_sm"/>
    <property type="match status" value="1"/>
</dbReference>
<accession>A0ABS7ZUJ1</accession>
<keyword evidence="8" id="KW-1185">Reference proteome</keyword>
<reference evidence="7 8" key="1">
    <citation type="submission" date="2020-12" db="EMBL/GenBank/DDBJ databases">
        <title>Novel Thalassolituus-related marine hydrocarbonoclastic bacteria mediated algae-derived hydrocarbons mineralization in twilight zone of the northern South China Sea.</title>
        <authorList>
            <person name="Dong C."/>
        </authorList>
    </citation>
    <scope>NUCLEOTIDE SEQUENCE [LARGE SCALE GENOMIC DNA]</scope>
    <source>
        <strain evidence="7 8">IMCC1826</strain>
    </source>
</reference>
<dbReference type="Proteomes" id="UP000714380">
    <property type="component" value="Unassembled WGS sequence"/>
</dbReference>
<evidence type="ECO:0000256" key="5">
    <source>
        <dbReference type="HAMAP-Rule" id="MF_00199"/>
    </source>
</evidence>
<evidence type="ECO:0000313" key="8">
    <source>
        <dbReference type="Proteomes" id="UP000714380"/>
    </source>
</evidence>